<dbReference type="InterPro" id="IPR045030">
    <property type="entry name" value="LYSM1-4"/>
</dbReference>
<feature type="region of interest" description="Disordered" evidence="2">
    <location>
        <begin position="240"/>
        <end position="270"/>
    </location>
</feature>
<evidence type="ECO:0000259" key="3">
    <source>
        <dbReference type="PROSITE" id="PS50089"/>
    </source>
</evidence>
<evidence type="ECO:0000256" key="2">
    <source>
        <dbReference type="SAM" id="MobiDB-lite"/>
    </source>
</evidence>
<evidence type="ECO:0000256" key="1">
    <source>
        <dbReference type="PROSITE-ProRule" id="PRU00175"/>
    </source>
</evidence>
<evidence type="ECO:0000313" key="4">
    <source>
        <dbReference type="EMBL" id="WPH03545.1"/>
    </source>
</evidence>
<feature type="compositionally biased region" description="Basic and acidic residues" evidence="2">
    <location>
        <begin position="90"/>
        <end position="100"/>
    </location>
</feature>
<feature type="domain" description="RING-type" evidence="3">
    <location>
        <begin position="5"/>
        <end position="56"/>
    </location>
</feature>
<name>A0AAQ3M9N1_9PEZI</name>
<feature type="compositionally biased region" description="Polar residues" evidence="2">
    <location>
        <begin position="75"/>
        <end position="89"/>
    </location>
</feature>
<dbReference type="InterPro" id="IPR001841">
    <property type="entry name" value="Znf_RING"/>
</dbReference>
<dbReference type="PROSITE" id="PS50089">
    <property type="entry name" value="ZF_RING_2"/>
    <property type="match status" value="1"/>
</dbReference>
<keyword evidence="1" id="KW-0863">Zinc-finger</keyword>
<feature type="compositionally biased region" description="Polar residues" evidence="2">
    <location>
        <begin position="105"/>
        <end position="115"/>
    </location>
</feature>
<evidence type="ECO:0000313" key="5">
    <source>
        <dbReference type="Proteomes" id="UP001303373"/>
    </source>
</evidence>
<dbReference type="Proteomes" id="UP001303373">
    <property type="component" value="Chromosome 10"/>
</dbReference>
<proteinExistence type="predicted"/>
<keyword evidence="5" id="KW-1185">Reference proteome</keyword>
<keyword evidence="1" id="KW-0862">Zinc</keyword>
<organism evidence="4 5">
    <name type="scientific">Acrodontium crateriforme</name>
    <dbReference type="NCBI Taxonomy" id="150365"/>
    <lineage>
        <taxon>Eukaryota</taxon>
        <taxon>Fungi</taxon>
        <taxon>Dikarya</taxon>
        <taxon>Ascomycota</taxon>
        <taxon>Pezizomycotina</taxon>
        <taxon>Dothideomycetes</taxon>
        <taxon>Dothideomycetidae</taxon>
        <taxon>Mycosphaerellales</taxon>
        <taxon>Teratosphaeriaceae</taxon>
        <taxon>Acrodontium</taxon>
    </lineage>
</organism>
<dbReference type="AlphaFoldDB" id="A0AAQ3M9N1"/>
<sequence>MVQACATCASAYHDPQAPIAEKPLLPGRQLECCGRSICARCLNQNKRYETYCPYCQITTHPSILPQGLRDPPAYTSLQNNHSPASQSQPLDDRYNTHDRPPAYTPLSTHNTSSEKSPLHEPAPDVLHFLTPSDSILSLSMAYNVPITALRKANNVFSDHLLPGRRTVIIPGEYYKNGISLSPRPIEGEEEEAKKNKVRRWMVACKVAEYDVALLYLQQADWTLDAAVEAYREDERWEKEHSLQAKERHKHGKTAQRAGMRRFVGNSMNGT</sequence>
<dbReference type="PANTHER" id="PTHR20932:SF31">
    <property type="entry name" value="RING-TYPE DOMAIN-CONTAINING PROTEIN"/>
    <property type="match status" value="1"/>
</dbReference>
<feature type="region of interest" description="Disordered" evidence="2">
    <location>
        <begin position="66"/>
        <end position="122"/>
    </location>
</feature>
<dbReference type="PANTHER" id="PTHR20932">
    <property type="entry name" value="LYSM AND PUTATIVE PEPTIDOGLYCAN-BINDING DOMAIN-CONTAINING PROTEIN"/>
    <property type="match status" value="1"/>
</dbReference>
<accession>A0AAQ3M9N1</accession>
<keyword evidence="1" id="KW-0479">Metal-binding</keyword>
<reference evidence="4 5" key="1">
    <citation type="submission" date="2023-11" db="EMBL/GenBank/DDBJ databases">
        <title>An acidophilic fungus is an integral part of prey digestion in a carnivorous sundew plant.</title>
        <authorList>
            <person name="Tsai I.J."/>
        </authorList>
    </citation>
    <scope>NUCLEOTIDE SEQUENCE [LARGE SCALE GENOMIC DNA]</scope>
    <source>
        <strain evidence="4">169a</strain>
    </source>
</reference>
<dbReference type="GO" id="GO:0008270">
    <property type="term" value="F:zinc ion binding"/>
    <property type="evidence" value="ECO:0007669"/>
    <property type="project" value="UniProtKB-KW"/>
</dbReference>
<protein>
    <recommendedName>
        <fullName evidence="3">RING-type domain-containing protein</fullName>
    </recommendedName>
</protein>
<gene>
    <name evidence="4" type="ORF">R9X50_00642500</name>
</gene>
<dbReference type="EMBL" id="CP138589">
    <property type="protein sequence ID" value="WPH03545.1"/>
    <property type="molecule type" value="Genomic_DNA"/>
</dbReference>